<name>A0A699QPM1_TANCI</name>
<sequence>DVNSRVYLQEMVVAYEDKVDFIQELEIVLDIDAAVTTTKFLNENLWKDDKRLRKLHNTKMDSMTTHIFR</sequence>
<dbReference type="EMBL" id="BKCJ011059332">
    <property type="protein sequence ID" value="GFC77059.1"/>
    <property type="molecule type" value="Genomic_DNA"/>
</dbReference>
<reference evidence="1" key="1">
    <citation type="journal article" date="2019" name="Sci. Rep.">
        <title>Draft genome of Tanacetum cinerariifolium, the natural source of mosquito coil.</title>
        <authorList>
            <person name="Yamashiro T."/>
            <person name="Shiraishi A."/>
            <person name="Satake H."/>
            <person name="Nakayama K."/>
        </authorList>
    </citation>
    <scope>NUCLEOTIDE SEQUENCE</scope>
</reference>
<dbReference type="AlphaFoldDB" id="A0A699QPM1"/>
<accession>A0A699QPM1</accession>
<protein>
    <submittedName>
        <fullName evidence="1">Uncharacterized protein</fullName>
    </submittedName>
</protein>
<feature type="non-terminal residue" evidence="1">
    <location>
        <position position="1"/>
    </location>
</feature>
<comment type="caution">
    <text evidence="1">The sequence shown here is derived from an EMBL/GenBank/DDBJ whole genome shotgun (WGS) entry which is preliminary data.</text>
</comment>
<evidence type="ECO:0000313" key="1">
    <source>
        <dbReference type="EMBL" id="GFC77059.1"/>
    </source>
</evidence>
<gene>
    <name evidence="1" type="ORF">Tci_849029</name>
</gene>
<organism evidence="1">
    <name type="scientific">Tanacetum cinerariifolium</name>
    <name type="common">Dalmatian daisy</name>
    <name type="synonym">Chrysanthemum cinerariifolium</name>
    <dbReference type="NCBI Taxonomy" id="118510"/>
    <lineage>
        <taxon>Eukaryota</taxon>
        <taxon>Viridiplantae</taxon>
        <taxon>Streptophyta</taxon>
        <taxon>Embryophyta</taxon>
        <taxon>Tracheophyta</taxon>
        <taxon>Spermatophyta</taxon>
        <taxon>Magnoliopsida</taxon>
        <taxon>eudicotyledons</taxon>
        <taxon>Gunneridae</taxon>
        <taxon>Pentapetalae</taxon>
        <taxon>asterids</taxon>
        <taxon>campanulids</taxon>
        <taxon>Asterales</taxon>
        <taxon>Asteraceae</taxon>
        <taxon>Asteroideae</taxon>
        <taxon>Anthemideae</taxon>
        <taxon>Anthemidinae</taxon>
        <taxon>Tanacetum</taxon>
    </lineage>
</organism>
<proteinExistence type="predicted"/>